<evidence type="ECO:0000313" key="2">
    <source>
        <dbReference type="Proteomes" id="UP000054935"/>
    </source>
</evidence>
<evidence type="ECO:0000313" key="1">
    <source>
        <dbReference type="EMBL" id="CUH78282.1"/>
    </source>
</evidence>
<dbReference type="STRING" id="441103.TRN7648_01894"/>
<reference evidence="1 2" key="1">
    <citation type="submission" date="2015-09" db="EMBL/GenBank/DDBJ databases">
        <authorList>
            <consortium name="Swine Surveillance"/>
        </authorList>
    </citation>
    <scope>NUCLEOTIDE SEQUENCE [LARGE SCALE GENOMIC DNA]</scope>
    <source>
        <strain evidence="1 2">CECT 7648</strain>
    </source>
</reference>
<protein>
    <submittedName>
        <fullName evidence="1">Uncharacterized protein</fullName>
    </submittedName>
</protein>
<dbReference type="AlphaFoldDB" id="A0A0P1GW82"/>
<dbReference type="RefSeq" id="WP_058247403.1">
    <property type="nucleotide sequence ID" value="NZ_CYSE01000003.1"/>
</dbReference>
<organism evidence="1 2">
    <name type="scientific">Tropicibacter naphthalenivorans</name>
    <dbReference type="NCBI Taxonomy" id="441103"/>
    <lineage>
        <taxon>Bacteria</taxon>
        <taxon>Pseudomonadati</taxon>
        <taxon>Pseudomonadota</taxon>
        <taxon>Alphaproteobacteria</taxon>
        <taxon>Rhodobacterales</taxon>
        <taxon>Roseobacteraceae</taxon>
        <taxon>Tropicibacter</taxon>
    </lineage>
</organism>
<name>A0A0P1GW82_9RHOB</name>
<proteinExistence type="predicted"/>
<gene>
    <name evidence="1" type="ORF">TRN7648_01894</name>
</gene>
<sequence length="135" mass="14870">MSITRPVEKALSLQTNQATRLAQVAQDTAILAAAPPKPSAYVEGLDLATATVKRVAQLQQSWARDWGAWGHYCWTVVGADTIPKVAERTNNMYLQAQTQMVSQANQLSELTENVIVSYAFWLHQQVEEAREGGPS</sequence>
<keyword evidence="2" id="KW-1185">Reference proteome</keyword>
<dbReference type="EMBL" id="CYSE01000003">
    <property type="protein sequence ID" value="CUH78282.1"/>
    <property type="molecule type" value="Genomic_DNA"/>
</dbReference>
<dbReference type="OrthoDB" id="7994012at2"/>
<dbReference type="Proteomes" id="UP000054935">
    <property type="component" value="Unassembled WGS sequence"/>
</dbReference>
<accession>A0A0P1GW82</accession>